<dbReference type="GO" id="GO:0000139">
    <property type="term" value="C:Golgi membrane"/>
    <property type="evidence" value="ECO:0007669"/>
    <property type="project" value="UniProtKB-SubCell"/>
</dbReference>
<sequence length="135" mass="14655">MFRSIFPPPATPVTIEGLKNSTKEKGDDELLGPLPSALTTFPLQLIGMLEETLKTYLPNVRDKSGRDSLLTQVLYCAGSLGRLGGDFSLVLAGMGSKVGQEEELDGEESDDDDERNGQSIKKHRVWQEAGIYGGI</sequence>
<dbReference type="AlphaFoldDB" id="A0A395IQ73"/>
<keyword evidence="6" id="KW-0333">Golgi apparatus</keyword>
<evidence type="ECO:0000256" key="2">
    <source>
        <dbReference type="ARBA" id="ARBA00006419"/>
    </source>
</evidence>
<comment type="caution">
    <text evidence="10">The sequence shown here is derived from an EMBL/GenBank/DDBJ whole genome shotgun (WGS) entry which is preliminary data.</text>
</comment>
<evidence type="ECO:0000313" key="10">
    <source>
        <dbReference type="EMBL" id="RAL61748.1"/>
    </source>
</evidence>
<keyword evidence="4" id="KW-0813">Transport</keyword>
<dbReference type="GO" id="GO:0017119">
    <property type="term" value="C:Golgi transport complex"/>
    <property type="evidence" value="ECO:0007669"/>
    <property type="project" value="InterPro"/>
</dbReference>
<name>A0A395IQ73_9HELO</name>
<organism evidence="10 11">
    <name type="scientific">Monilinia fructigena</name>
    <dbReference type="NCBI Taxonomy" id="38457"/>
    <lineage>
        <taxon>Eukaryota</taxon>
        <taxon>Fungi</taxon>
        <taxon>Dikarya</taxon>
        <taxon>Ascomycota</taxon>
        <taxon>Pezizomycotina</taxon>
        <taxon>Leotiomycetes</taxon>
        <taxon>Helotiales</taxon>
        <taxon>Sclerotiniaceae</taxon>
        <taxon>Monilinia</taxon>
    </lineage>
</organism>
<dbReference type="GO" id="GO:0015031">
    <property type="term" value="P:protein transport"/>
    <property type="evidence" value="ECO:0007669"/>
    <property type="project" value="UniProtKB-KW"/>
</dbReference>
<proteinExistence type="inferred from homology"/>
<evidence type="ECO:0000256" key="6">
    <source>
        <dbReference type="ARBA" id="ARBA00023034"/>
    </source>
</evidence>
<protein>
    <recommendedName>
        <fullName evidence="3">Conserved oligomeric Golgi complex subunit 8</fullName>
    </recommendedName>
    <alternativeName>
        <fullName evidence="8">Component of oligomeric Golgi complex 8</fullName>
    </alternativeName>
</protein>
<feature type="compositionally biased region" description="Acidic residues" evidence="9">
    <location>
        <begin position="101"/>
        <end position="114"/>
    </location>
</feature>
<reference evidence="10 11" key="1">
    <citation type="submission" date="2018-06" db="EMBL/GenBank/DDBJ databases">
        <title>Genome Sequence of the Brown Rot Fungal Pathogen Monilinia fructigena.</title>
        <authorList>
            <person name="Landi L."/>
            <person name="De Miccolis Angelini R.M."/>
            <person name="Pollastro S."/>
            <person name="Abate D."/>
            <person name="Faretra F."/>
            <person name="Romanazzi G."/>
        </authorList>
    </citation>
    <scope>NUCLEOTIDE SEQUENCE [LARGE SCALE GENOMIC DNA]</scope>
    <source>
        <strain evidence="10 11">Mfrg269</strain>
    </source>
</reference>
<evidence type="ECO:0000256" key="8">
    <source>
        <dbReference type="ARBA" id="ARBA00031347"/>
    </source>
</evidence>
<dbReference type="Proteomes" id="UP000249056">
    <property type="component" value="Unassembled WGS sequence"/>
</dbReference>
<evidence type="ECO:0000256" key="9">
    <source>
        <dbReference type="SAM" id="MobiDB-lite"/>
    </source>
</evidence>
<dbReference type="OrthoDB" id="1661054at2759"/>
<dbReference type="GO" id="GO:0006891">
    <property type="term" value="P:intra-Golgi vesicle-mediated transport"/>
    <property type="evidence" value="ECO:0007669"/>
    <property type="project" value="TreeGrafter"/>
</dbReference>
<dbReference type="InterPro" id="IPR007255">
    <property type="entry name" value="COG8"/>
</dbReference>
<keyword evidence="11" id="KW-1185">Reference proteome</keyword>
<accession>A0A395IQ73</accession>
<evidence type="ECO:0000256" key="3">
    <source>
        <dbReference type="ARBA" id="ARBA00020983"/>
    </source>
</evidence>
<evidence type="ECO:0000256" key="7">
    <source>
        <dbReference type="ARBA" id="ARBA00023136"/>
    </source>
</evidence>
<evidence type="ECO:0000313" key="11">
    <source>
        <dbReference type="Proteomes" id="UP000249056"/>
    </source>
</evidence>
<evidence type="ECO:0000256" key="5">
    <source>
        <dbReference type="ARBA" id="ARBA00022927"/>
    </source>
</evidence>
<comment type="subcellular location">
    <subcellularLocation>
        <location evidence="1">Golgi apparatus membrane</location>
        <topology evidence="1">Peripheral membrane protein</topology>
    </subcellularLocation>
</comment>
<gene>
    <name evidence="10" type="ORF">DID88_002814</name>
</gene>
<evidence type="ECO:0000256" key="4">
    <source>
        <dbReference type="ARBA" id="ARBA00022448"/>
    </source>
</evidence>
<feature type="region of interest" description="Disordered" evidence="9">
    <location>
        <begin position="99"/>
        <end position="122"/>
    </location>
</feature>
<comment type="similarity">
    <text evidence="2">Belongs to the COG8 family.</text>
</comment>
<dbReference type="EMBL" id="QKRW01000029">
    <property type="protein sequence ID" value="RAL61748.1"/>
    <property type="molecule type" value="Genomic_DNA"/>
</dbReference>
<keyword evidence="5" id="KW-0653">Protein transport</keyword>
<dbReference type="PANTHER" id="PTHR21311">
    <property type="entry name" value="CONSERVED OLIGOMERIC GOLGI COMPLEX COMPONENT 8"/>
    <property type="match status" value="1"/>
</dbReference>
<dbReference type="PANTHER" id="PTHR21311:SF0">
    <property type="entry name" value="CONSERVED OLIGOMERIC GOLGI COMPLEX SUBUNIT 8"/>
    <property type="match status" value="1"/>
</dbReference>
<evidence type="ECO:0000256" key="1">
    <source>
        <dbReference type="ARBA" id="ARBA00004395"/>
    </source>
</evidence>
<keyword evidence="7" id="KW-0472">Membrane</keyword>